<comment type="caution">
    <text evidence="7">Lacks conserved residue(s) required for the propagation of feature annotation.</text>
</comment>
<feature type="site" description="Reactive bond" evidence="7">
    <location>
        <begin position="348"/>
        <end position="349"/>
    </location>
</feature>
<feature type="disulfide bond" evidence="7">
    <location>
        <begin position="389"/>
        <end position="399"/>
    </location>
</feature>
<sequence>MRSLLLIAAVLVAGALALDEGQVCEPGSNFMVECNKCRCSSDGKLMSCTRKFCVPDSFQSDDPAPAVAQLPTVAVDDAVAKGDEEQVHTNGQVCTPNETKQEDCNRCKCAANGIGWFCTRKACPPREKRHASRQNPLQCTPGTSFKSSDGCNDCFCTETGIAACTMKFCFNDVAKVKREAPKLAKQCEPGTSFKSADGCNDCFCTETGIAACTMKFCFDNKVKREAPAGTQCVKGTTFKSSDDCNTCFCGDNGAIACTRKFCVPKVKRDVQQQCVPGSRFKDAEGCNDCFCTADGRAACTEKLCLTPQKTKRDAPQPAKQCEPGTSFKSADGCNNCFCTETGIAACTQKFCYPTKTKRQVAIGQGSDRVPKVDCTPGTSFKHSDGCNNCYCGENGIAACTQMFCLTHVKRDVDELPQSKLAPGTEGFECKPNSRFKYQCNQCRCDNTGKFAACTYKFCIEGEY</sequence>
<dbReference type="GO" id="GO:0005576">
    <property type="term" value="C:extracellular region"/>
    <property type="evidence" value="ECO:0007669"/>
    <property type="project" value="UniProtKB-SubCell"/>
</dbReference>
<dbReference type="Pfam" id="PF05375">
    <property type="entry name" value="Pacifastin_I"/>
    <property type="match status" value="9"/>
</dbReference>
<feature type="disulfide bond" evidence="7">
    <location>
        <begin position="94"/>
        <end position="109"/>
    </location>
</feature>
<proteinExistence type="inferred from homology"/>
<keyword evidence="3 7" id="KW-0646">Protease inhibitor</keyword>
<comment type="subcellular location">
    <subcellularLocation>
        <location evidence="1">Secreted</location>
    </subcellularLocation>
</comment>
<evidence type="ECO:0000256" key="8">
    <source>
        <dbReference type="SAM" id="SignalP"/>
    </source>
</evidence>
<comment type="similarity">
    <text evidence="6 7">Belongs to the protease inhibitor I19 family.</text>
</comment>
<feature type="site" description="Reactive bond" evidence="7">
    <location>
        <begin position="301"/>
        <end position="302"/>
    </location>
</feature>
<feature type="disulfide bond" evidence="7">
    <location>
        <begin position="286"/>
        <end position="304"/>
    </location>
</feature>
<dbReference type="GO" id="GO:0004867">
    <property type="term" value="F:serine-type endopeptidase inhibitor activity"/>
    <property type="evidence" value="ECO:0007669"/>
    <property type="project" value="UniProtKB-UniRule"/>
</dbReference>
<feature type="disulfide bond" evidence="7">
    <location>
        <begin position="244"/>
        <end position="262"/>
    </location>
</feature>
<evidence type="ECO:0000256" key="7">
    <source>
        <dbReference type="PROSITE-ProRule" id="PRU00776"/>
    </source>
</evidence>
<feature type="domain" description="Pacifastin" evidence="9">
    <location>
        <begin position="271"/>
        <end position="307"/>
    </location>
</feature>
<feature type="site" description="Reactive bond" evidence="7">
    <location>
        <begin position="214"/>
        <end position="215"/>
    </location>
</feature>
<organism evidence="10">
    <name type="scientific">Culex pipiens</name>
    <name type="common">House mosquito</name>
    <dbReference type="NCBI Taxonomy" id="7175"/>
    <lineage>
        <taxon>Eukaryota</taxon>
        <taxon>Metazoa</taxon>
        <taxon>Ecdysozoa</taxon>
        <taxon>Arthropoda</taxon>
        <taxon>Hexapoda</taxon>
        <taxon>Insecta</taxon>
        <taxon>Pterygota</taxon>
        <taxon>Neoptera</taxon>
        <taxon>Endopterygota</taxon>
        <taxon>Diptera</taxon>
        <taxon>Nematocera</taxon>
        <taxon>Culicoidea</taxon>
        <taxon>Culicidae</taxon>
        <taxon>Culicinae</taxon>
        <taxon>Culicini</taxon>
        <taxon>Culex</taxon>
        <taxon>Culex</taxon>
    </lineage>
</organism>
<keyword evidence="4 7" id="KW-0722">Serine protease inhibitor</keyword>
<dbReference type="PROSITE" id="PS51446">
    <property type="entry name" value="PACIFASTIN"/>
    <property type="match status" value="9"/>
</dbReference>
<feature type="disulfide bond" evidence="7">
    <location>
        <begin position="247"/>
        <end position="257"/>
    </location>
</feature>
<evidence type="ECO:0000256" key="1">
    <source>
        <dbReference type="ARBA" id="ARBA00004613"/>
    </source>
</evidence>
<feature type="domain" description="Pacifastin" evidence="9">
    <location>
        <begin position="184"/>
        <end position="220"/>
    </location>
</feature>
<feature type="disulfide bond" evidence="7">
    <location>
        <begin position="289"/>
        <end position="299"/>
    </location>
</feature>
<protein>
    <submittedName>
        <fullName evidence="10">Serine protease inhibitor I/II</fullName>
    </submittedName>
</protein>
<feature type="disulfide bond" evidence="7">
    <location>
        <begin position="24"/>
        <end position="39"/>
    </location>
</feature>
<feature type="domain" description="Pacifastin" evidence="9">
    <location>
        <begin position="91"/>
        <end position="126"/>
    </location>
</feature>
<evidence type="ECO:0000256" key="2">
    <source>
        <dbReference type="ARBA" id="ARBA00022525"/>
    </source>
</evidence>
<evidence type="ECO:0000256" key="3">
    <source>
        <dbReference type="ARBA" id="ARBA00022690"/>
    </source>
</evidence>
<evidence type="ECO:0000256" key="6">
    <source>
        <dbReference type="ARBA" id="ARBA00029459"/>
    </source>
</evidence>
<feature type="site" description="Reactive bond" evidence="7">
    <location>
        <begin position="166"/>
        <end position="167"/>
    </location>
</feature>
<evidence type="ECO:0000256" key="4">
    <source>
        <dbReference type="ARBA" id="ARBA00022900"/>
    </source>
</evidence>
<evidence type="ECO:0000256" key="5">
    <source>
        <dbReference type="ARBA" id="ARBA00023157"/>
    </source>
</evidence>
<feature type="domain" description="Pacifastin" evidence="9">
    <location>
        <begin position="21"/>
        <end position="56"/>
    </location>
</feature>
<feature type="signal peptide" evidence="8">
    <location>
        <begin position="1"/>
        <end position="17"/>
    </location>
</feature>
<keyword evidence="8" id="KW-0732">Signal</keyword>
<feature type="disulfide bond" evidence="7">
    <location>
        <begin position="154"/>
        <end position="164"/>
    </location>
</feature>
<feature type="disulfide bond" evidence="7">
    <location>
        <begin position="429"/>
        <end position="444"/>
    </location>
</feature>
<dbReference type="EMBL" id="HBUE01276491">
    <property type="protein sequence ID" value="CAG6566613.1"/>
    <property type="molecule type" value="Transcribed_RNA"/>
</dbReference>
<feature type="disulfide bond" evidence="7">
    <location>
        <begin position="336"/>
        <end position="346"/>
    </location>
</feature>
<feature type="domain" description="Pacifastin" evidence="9">
    <location>
        <begin position="426"/>
        <end position="461"/>
    </location>
</feature>
<keyword evidence="2" id="KW-0964">Secreted</keyword>
<dbReference type="EMBL" id="HBUE01171050">
    <property type="protein sequence ID" value="CAG6515120.1"/>
    <property type="molecule type" value="Transcribed_RNA"/>
</dbReference>
<feature type="domain" description="Pacifastin" evidence="9">
    <location>
        <begin position="229"/>
        <end position="265"/>
    </location>
</feature>
<feature type="disulfide bond" evidence="7">
    <location>
        <begin position="199"/>
        <end position="217"/>
    </location>
</feature>
<feature type="chain" id="PRO_5036260584" evidence="8">
    <location>
        <begin position="18"/>
        <end position="463"/>
    </location>
</feature>
<dbReference type="EMBL" id="HBUE01171044">
    <property type="protein sequence ID" value="CAG6515113.1"/>
    <property type="molecule type" value="Transcribed_RNA"/>
</dbReference>
<feature type="disulfide bond" evidence="7">
    <location>
        <begin position="151"/>
        <end position="169"/>
    </location>
</feature>
<feature type="domain" description="Pacifastin" evidence="9">
    <location>
        <begin position="318"/>
        <end position="354"/>
    </location>
</feature>
<feature type="disulfide bond" evidence="7">
    <location>
        <begin position="386"/>
        <end position="404"/>
    </location>
</feature>
<feature type="site" description="Reactive bond" evidence="7">
    <location>
        <begin position="50"/>
        <end position="51"/>
    </location>
</feature>
<feature type="site" description="Reactive bond" evidence="7">
    <location>
        <begin position="455"/>
        <end position="456"/>
    </location>
</feature>
<dbReference type="SUPFAM" id="SSF57283">
    <property type="entry name" value="PMP inhibitors"/>
    <property type="match status" value="9"/>
</dbReference>
<name>A0A8D8DLT2_CULPI</name>
<keyword evidence="5 7" id="KW-1015">Disulfide bond</keyword>
<feature type="site" description="Reactive bond" evidence="7">
    <location>
        <begin position="259"/>
        <end position="260"/>
    </location>
</feature>
<feature type="domain" description="Pacifastin" evidence="9">
    <location>
        <begin position="371"/>
        <end position="407"/>
    </location>
</feature>
<dbReference type="EMBL" id="HBUE01276497">
    <property type="protein sequence ID" value="CAG6566620.1"/>
    <property type="molecule type" value="Transcribed_RNA"/>
</dbReference>
<evidence type="ECO:0000259" key="9">
    <source>
        <dbReference type="PROSITE" id="PS51446"/>
    </source>
</evidence>
<dbReference type="InterPro" id="IPR036201">
    <property type="entry name" value="Pacifastin_dom_sf"/>
</dbReference>
<reference evidence="10" key="1">
    <citation type="submission" date="2021-05" db="EMBL/GenBank/DDBJ databases">
        <authorList>
            <person name="Alioto T."/>
            <person name="Alioto T."/>
            <person name="Gomez Garrido J."/>
        </authorList>
    </citation>
    <scope>NUCLEOTIDE SEQUENCE</scope>
</reference>
<accession>A0A8D8DLT2</accession>
<feature type="disulfide bond" evidence="7">
    <location>
        <begin position="202"/>
        <end position="212"/>
    </location>
</feature>
<evidence type="ECO:0000313" key="10">
    <source>
        <dbReference type="EMBL" id="CAG6515120.1"/>
    </source>
</evidence>
<feature type="domain" description="Pacifastin" evidence="9">
    <location>
        <begin position="136"/>
        <end position="172"/>
    </location>
</feature>
<feature type="disulfide bond" evidence="7">
    <location>
        <begin position="333"/>
        <end position="351"/>
    </location>
</feature>
<dbReference type="AlphaFoldDB" id="A0A8D8DLT2"/>
<dbReference type="InterPro" id="IPR008037">
    <property type="entry name" value="Pacifastin_dom"/>
</dbReference>
<feature type="site" description="Reactive bond" evidence="7">
    <location>
        <begin position="120"/>
        <end position="121"/>
    </location>
</feature>